<proteinExistence type="predicted"/>
<keyword evidence="1" id="KW-0175">Coiled coil</keyword>
<comment type="caution">
    <text evidence="2">The sequence shown here is derived from an EMBL/GenBank/DDBJ whole genome shotgun (WGS) entry which is preliminary data.</text>
</comment>
<sequence length="569" mass="63835">MTHDLINFDDDSVSLEGTANALIGKMALTDKRAKPPHRDSFSDLANLMRAKKLYTPLPTPAPPSPSLNVAPNGPHISSRIQPGSSILSPLARSFQPPESVASFLQEQELAALAPALVTSEPIPEYRTENMRIFENMTQAIINYNSDDDSECDHRRCKRSPSPPYREPLLISGLELPAGIGPIQPPTPTESLHTSPSGFRSDQEAVVRVTKQTWDALGKELNTTMQQKLELENQLSILEINNAALRDVEYDIGVRLGKLRYQNEANKAQKAAMGRSLSEKEVEIKTQQLEIDELVGRIKTKQIEVDRAVRQLAGAKAKFEELNLDTSSGDLTYLRNMKHDRALSDLAATKDRELEDLKQKIKENDCTIEKLTSERDKVFRAQANSDDHFNRARDLADALAQREKLVTGLRHQLVVEQLKVTELEDDLEVIKAKNNQPDIDDIKSKLREKTSVCDRQRNELKMVKAQLSQSQSRLMKITNHGESLHGAAHVVKPAETSKLPKLVISCVECYNKNLPCDNGAKCRNCIENNTPCARWRCSLKHKYGDCPLTPCPLSHDSQGWLVLRAERPEW</sequence>
<evidence type="ECO:0000256" key="1">
    <source>
        <dbReference type="SAM" id="Coils"/>
    </source>
</evidence>
<evidence type="ECO:0000313" key="2">
    <source>
        <dbReference type="EMBL" id="CAG5164132.1"/>
    </source>
</evidence>
<keyword evidence="3" id="KW-1185">Reference proteome</keyword>
<dbReference type="AlphaFoldDB" id="A0A8J2N7I4"/>
<name>A0A8J2N7I4_9PLEO</name>
<dbReference type="Proteomes" id="UP000676310">
    <property type="component" value="Unassembled WGS sequence"/>
</dbReference>
<dbReference type="RefSeq" id="XP_043170169.1">
    <property type="nucleotide sequence ID" value="XM_043314234.1"/>
</dbReference>
<accession>A0A8J2N7I4</accession>
<dbReference type="OrthoDB" id="3777260at2759"/>
<feature type="coiled-coil region" evidence="1">
    <location>
        <begin position="276"/>
        <end position="324"/>
    </location>
</feature>
<feature type="coiled-coil region" evidence="1">
    <location>
        <begin position="220"/>
        <end position="247"/>
    </location>
</feature>
<evidence type="ECO:0000313" key="3">
    <source>
        <dbReference type="Proteomes" id="UP000676310"/>
    </source>
</evidence>
<reference evidence="2" key="1">
    <citation type="submission" date="2021-05" db="EMBL/GenBank/DDBJ databases">
        <authorList>
            <person name="Stam R."/>
        </authorList>
    </citation>
    <scope>NUCLEOTIDE SEQUENCE</scope>
    <source>
        <strain evidence="2">CS162</strain>
    </source>
</reference>
<dbReference type="EMBL" id="CAJRGZ010000019">
    <property type="protein sequence ID" value="CAG5164132.1"/>
    <property type="molecule type" value="Genomic_DNA"/>
</dbReference>
<gene>
    <name evidence="2" type="ORF">ALTATR162_LOCUS6612</name>
</gene>
<organism evidence="2 3">
    <name type="scientific">Alternaria atra</name>
    <dbReference type="NCBI Taxonomy" id="119953"/>
    <lineage>
        <taxon>Eukaryota</taxon>
        <taxon>Fungi</taxon>
        <taxon>Dikarya</taxon>
        <taxon>Ascomycota</taxon>
        <taxon>Pezizomycotina</taxon>
        <taxon>Dothideomycetes</taxon>
        <taxon>Pleosporomycetidae</taxon>
        <taxon>Pleosporales</taxon>
        <taxon>Pleosporineae</taxon>
        <taxon>Pleosporaceae</taxon>
        <taxon>Alternaria</taxon>
        <taxon>Alternaria sect. Ulocladioides</taxon>
    </lineage>
</organism>
<protein>
    <submittedName>
        <fullName evidence="2">Uncharacterized protein</fullName>
    </submittedName>
</protein>
<dbReference type="GeneID" id="67018521"/>